<evidence type="ECO:0008006" key="4">
    <source>
        <dbReference type="Google" id="ProtNLM"/>
    </source>
</evidence>
<keyword evidence="3" id="KW-1185">Reference proteome</keyword>
<feature type="region of interest" description="Disordered" evidence="1">
    <location>
        <begin position="399"/>
        <end position="426"/>
    </location>
</feature>
<dbReference type="SUPFAM" id="SSF56300">
    <property type="entry name" value="Metallo-dependent phosphatases"/>
    <property type="match status" value="1"/>
</dbReference>
<dbReference type="GeneID" id="69649292"/>
<gene>
    <name evidence="2" type="ORF">BCV38_05365</name>
</gene>
<reference evidence="2 3" key="1">
    <citation type="journal article" date="2018" name="Nature">
        <title>A major lineage of non-tailed dsDNA viruses as unrecognized killers of marine bacteria.</title>
        <authorList>
            <person name="Kauffman K.M."/>
            <person name="Hussain F.A."/>
            <person name="Yang J."/>
            <person name="Arevalo P."/>
            <person name="Brown J.M."/>
            <person name="Chang W.K."/>
            <person name="VanInsberghe D."/>
            <person name="Elsherbini J."/>
            <person name="Sharma R.S."/>
            <person name="Cutler M.B."/>
            <person name="Kelly L."/>
            <person name="Polz M.F."/>
        </authorList>
    </citation>
    <scope>NUCLEOTIDE SEQUENCE [LARGE SCALE GENOMIC DNA]</scope>
    <source>
        <strain evidence="2 3">10N.286.55.E1</strain>
    </source>
</reference>
<evidence type="ECO:0000256" key="1">
    <source>
        <dbReference type="SAM" id="MobiDB-lite"/>
    </source>
</evidence>
<dbReference type="EMBL" id="MCSB01000013">
    <property type="protein sequence ID" value="PME29506.1"/>
    <property type="molecule type" value="Genomic_DNA"/>
</dbReference>
<evidence type="ECO:0000313" key="2">
    <source>
        <dbReference type="EMBL" id="PME29506.1"/>
    </source>
</evidence>
<dbReference type="PANTHER" id="PTHR37031:SF2">
    <property type="entry name" value="PHOD-LIKE PHOSPHATASE METALLOPHOSPHATASE DOMAIN-CONTAINING PROTEIN"/>
    <property type="match status" value="1"/>
</dbReference>
<organism evidence="2 3">
    <name type="scientific">Vibrio lentus</name>
    <dbReference type="NCBI Taxonomy" id="136468"/>
    <lineage>
        <taxon>Bacteria</taxon>
        <taxon>Pseudomonadati</taxon>
        <taxon>Pseudomonadota</taxon>
        <taxon>Gammaproteobacteria</taxon>
        <taxon>Vibrionales</taxon>
        <taxon>Vibrionaceae</taxon>
        <taxon>Vibrio</taxon>
    </lineage>
</organism>
<comment type="caution">
    <text evidence="2">The sequence shown here is derived from an EMBL/GenBank/DDBJ whole genome shotgun (WGS) entry which is preliminary data.</text>
</comment>
<accession>A0AA45A8Z6</accession>
<dbReference type="Gene3D" id="3.60.21.70">
    <property type="entry name" value="PhoD-like phosphatase"/>
    <property type="match status" value="1"/>
</dbReference>
<proteinExistence type="predicted"/>
<dbReference type="Proteomes" id="UP000239763">
    <property type="component" value="Unassembled WGS sequence"/>
</dbReference>
<dbReference type="RefSeq" id="WP_102296250.1">
    <property type="nucleotide sequence ID" value="NZ_JAAHTI010000001.1"/>
</dbReference>
<dbReference type="PANTHER" id="PTHR37031">
    <property type="entry name" value="METALLOPHOSPHATASE BINDING DOMAIN PROTEIN"/>
    <property type="match status" value="1"/>
</dbReference>
<protein>
    <recommendedName>
        <fullName evidence="4">Alkaline phosphatase family protein</fullName>
    </recommendedName>
</protein>
<dbReference type="AlphaFoldDB" id="A0AA45A8Z6"/>
<sequence length="673" mass="76559">MKRSTTSPLPLLLAGPILRKTTATEVVLWIVTSAPLSGTTQLFNTEQETPFYSSSLDEQESIQVGTHAWVTLIHLQGEFPTNVPLEYQIETEQGSITELAPHLIYQDTRTNNDSSRIEFKISTAADYILHGSCRNPHHPSKDSLVAADNKIANQTVLERPDMLMMSGDQIYADHVAGPTLDAIQQVIQLLGLVGEALPTDSQVSQINSSDALFESEYHLYQRHHLLPHHNTSDSLLDKLFPKRGIPIFSSTDCENHLVTLSEFIAMYLLVWSPTLWQCINRERLIDNDFKQADRQLTPAEQQQWRDESVIIDDFVAGLPQVQRLFAHIPTYMIFDDHDVTDDWNLTVGWEHAVDQNRFATQVIGNGLAAYWMCQGWGNAPEKFSSEFIEQTKQLFSPVISSNESESSVEDNGESNGESNGDLSKNIDPQQHQQYLEMIDRFEEWHYTINTSPKVIVLDTRTRRWRSESRMNKPSGLMDWEALTEFQHQLINQEKVVIVSAAPMFGVKFIETLQKMATTIGKPLMIDAENWMAHPGSANTLISIFTHTKTPTNFVVLSGDVHYSFAYDIKLRYRRNSPNIYQITCSGIKNQFPAPLLKFCDVCDRLLYSPRSVLNYFTKRKRLRIEKRSPDNQTFYRLSNRSAIGELKLDSDGKPQSITTLSGDGKITRFPEPD</sequence>
<dbReference type="InterPro" id="IPR029052">
    <property type="entry name" value="Metallo-depent_PP-like"/>
</dbReference>
<name>A0AA45A8Z6_9VIBR</name>
<dbReference type="InterPro" id="IPR038607">
    <property type="entry name" value="PhoD-like_sf"/>
</dbReference>
<feature type="region of interest" description="Disordered" evidence="1">
    <location>
        <begin position="647"/>
        <end position="673"/>
    </location>
</feature>
<evidence type="ECO:0000313" key="3">
    <source>
        <dbReference type="Proteomes" id="UP000239763"/>
    </source>
</evidence>